<comment type="caution">
    <text evidence="1">The sequence shown here is derived from an EMBL/GenBank/DDBJ whole genome shotgun (WGS) entry which is preliminary data.</text>
</comment>
<dbReference type="AlphaFoldDB" id="A0A165TYI8"/>
<name>A0A165TYI8_9HYPH</name>
<evidence type="ECO:0000313" key="1">
    <source>
        <dbReference type="EMBL" id="KZL08472.1"/>
    </source>
</evidence>
<proteinExistence type="predicted"/>
<dbReference type="Proteomes" id="UP000076577">
    <property type="component" value="Unassembled WGS sequence"/>
</dbReference>
<gene>
    <name evidence="1" type="ORF">PsAD2_04141</name>
</gene>
<evidence type="ECO:0000313" key="2">
    <source>
        <dbReference type="Proteomes" id="UP000076577"/>
    </source>
</evidence>
<dbReference type="EMBL" id="LMCB01000130">
    <property type="protein sequence ID" value="KZL08472.1"/>
    <property type="molecule type" value="Genomic_DNA"/>
</dbReference>
<dbReference type="PATRIC" id="fig|989403.3.peg.4521"/>
<sequence>MNVPYWGLYLEAGYVLLRFGINKPICTSKSDRLVQETKW</sequence>
<dbReference type="STRING" id="989403.SAMN05421798_101307"/>
<keyword evidence="2" id="KW-1185">Reference proteome</keyword>
<protein>
    <submittedName>
        <fullName evidence="1">Uncharacterized protein</fullName>
    </submittedName>
</protein>
<organism evidence="1 2">
    <name type="scientific">Pseudovibrio axinellae</name>
    <dbReference type="NCBI Taxonomy" id="989403"/>
    <lineage>
        <taxon>Bacteria</taxon>
        <taxon>Pseudomonadati</taxon>
        <taxon>Pseudomonadota</taxon>
        <taxon>Alphaproteobacteria</taxon>
        <taxon>Hyphomicrobiales</taxon>
        <taxon>Stappiaceae</taxon>
        <taxon>Pseudovibrio</taxon>
    </lineage>
</organism>
<accession>A0A165TYI8</accession>
<reference evidence="1 2" key="1">
    <citation type="journal article" date="2016" name="Front. Microbiol.">
        <title>Comparative Genomic Analysis Reveals a Diverse Repertoire of Genes Involved in Prokaryote-Eukaryote Interactions within the Pseudovibrio Genus.</title>
        <authorList>
            <person name="Romano S."/>
            <person name="Fernandez-Guerra A."/>
            <person name="Reen F.J."/>
            <person name="Glockner F.O."/>
            <person name="Crowley S.P."/>
            <person name="O'Sullivan O."/>
            <person name="Cotter P.D."/>
            <person name="Adams C."/>
            <person name="Dobson A.D."/>
            <person name="O'Gara F."/>
        </authorList>
    </citation>
    <scope>NUCLEOTIDE SEQUENCE [LARGE SCALE GENOMIC DNA]</scope>
    <source>
        <strain evidence="1 2">Ad2</strain>
    </source>
</reference>